<proteinExistence type="predicted"/>
<dbReference type="AlphaFoldDB" id="A0A2D4KAH1"/>
<feature type="region of interest" description="Disordered" evidence="1">
    <location>
        <begin position="77"/>
        <end position="106"/>
    </location>
</feature>
<organism evidence="2">
    <name type="scientific">Micrurus paraensis</name>
    <dbReference type="NCBI Taxonomy" id="1970185"/>
    <lineage>
        <taxon>Eukaryota</taxon>
        <taxon>Metazoa</taxon>
        <taxon>Chordata</taxon>
        <taxon>Craniata</taxon>
        <taxon>Vertebrata</taxon>
        <taxon>Euteleostomi</taxon>
        <taxon>Lepidosauria</taxon>
        <taxon>Squamata</taxon>
        <taxon>Bifurcata</taxon>
        <taxon>Unidentata</taxon>
        <taxon>Episquamata</taxon>
        <taxon>Toxicofera</taxon>
        <taxon>Serpentes</taxon>
        <taxon>Colubroidea</taxon>
        <taxon>Elapidae</taxon>
        <taxon>Elapinae</taxon>
        <taxon>Micrurus</taxon>
    </lineage>
</organism>
<dbReference type="EMBL" id="IACL01053438">
    <property type="protein sequence ID" value="LAB05729.1"/>
    <property type="molecule type" value="Transcribed_RNA"/>
</dbReference>
<protein>
    <submittedName>
        <fullName evidence="2">Uncharacterized protein</fullName>
    </submittedName>
</protein>
<evidence type="ECO:0000313" key="2">
    <source>
        <dbReference type="EMBL" id="LAB05729.1"/>
    </source>
</evidence>
<name>A0A2D4KAH1_9SAUR</name>
<sequence length="106" mass="12278">MNTPYLLLNITPENSKMQVVIKLERLIDSTFRQQTLKKKCIAANLFFRIKSSKRVFFKKKQPHYFSGCLRSNKPVPPLTTFPTTRQAEGDRSSSWDPNIVASFKNL</sequence>
<evidence type="ECO:0000256" key="1">
    <source>
        <dbReference type="SAM" id="MobiDB-lite"/>
    </source>
</evidence>
<accession>A0A2D4KAH1</accession>
<reference evidence="2" key="2">
    <citation type="submission" date="2017-11" db="EMBL/GenBank/DDBJ databases">
        <title>Coralsnake Venomics: Analyses of Venom Gland Transcriptomes and Proteomes of Six Brazilian Taxa.</title>
        <authorList>
            <person name="Aird S.D."/>
            <person name="Jorge da Silva N."/>
            <person name="Qiu L."/>
            <person name="Villar-Briones A."/>
            <person name="Aparecida-Saddi V."/>
            <person name="Campos-Telles M.P."/>
            <person name="Grau M."/>
            <person name="Mikheyev A.S."/>
        </authorList>
    </citation>
    <scope>NUCLEOTIDE SEQUENCE</scope>
    <source>
        <tissue evidence="2">Venom_gland</tissue>
    </source>
</reference>
<reference evidence="2" key="1">
    <citation type="submission" date="2017-07" db="EMBL/GenBank/DDBJ databases">
        <authorList>
            <person name="Mikheyev A."/>
            <person name="Grau M."/>
        </authorList>
    </citation>
    <scope>NUCLEOTIDE SEQUENCE</scope>
    <source>
        <tissue evidence="2">Venom_gland</tissue>
    </source>
</reference>